<keyword evidence="2" id="KW-1185">Reference proteome</keyword>
<dbReference type="Pfam" id="PF16037">
    <property type="entry name" value="DUF4790"/>
    <property type="match status" value="1"/>
</dbReference>
<evidence type="ECO:0000313" key="2">
    <source>
        <dbReference type="Proteomes" id="UP000801492"/>
    </source>
</evidence>
<name>A0A8K0C5B5_IGNLU</name>
<sequence>MNVSHPEMTPEIRAYYNALKARNELTRSDVSIFPSFTDLILPYRVICRQRYHLAGVKQRRQFLKEISVQEALQTRALSGVRVHREFCNPIINPPVPEEIVTLTREERRHLESVLVRKY</sequence>
<gene>
    <name evidence="1" type="ORF">ILUMI_25031</name>
</gene>
<comment type="caution">
    <text evidence="1">The sequence shown here is derived from an EMBL/GenBank/DDBJ whole genome shotgun (WGS) entry which is preliminary data.</text>
</comment>
<accession>A0A8K0C5B5</accession>
<dbReference type="AlphaFoldDB" id="A0A8K0C5B5"/>
<dbReference type="EMBL" id="VTPC01090852">
    <property type="protein sequence ID" value="KAF2881120.1"/>
    <property type="molecule type" value="Genomic_DNA"/>
</dbReference>
<organism evidence="1 2">
    <name type="scientific">Ignelater luminosus</name>
    <name type="common">Cucubano</name>
    <name type="synonym">Pyrophorus luminosus</name>
    <dbReference type="NCBI Taxonomy" id="2038154"/>
    <lineage>
        <taxon>Eukaryota</taxon>
        <taxon>Metazoa</taxon>
        <taxon>Ecdysozoa</taxon>
        <taxon>Arthropoda</taxon>
        <taxon>Hexapoda</taxon>
        <taxon>Insecta</taxon>
        <taxon>Pterygota</taxon>
        <taxon>Neoptera</taxon>
        <taxon>Endopterygota</taxon>
        <taxon>Coleoptera</taxon>
        <taxon>Polyphaga</taxon>
        <taxon>Elateriformia</taxon>
        <taxon>Elateroidea</taxon>
        <taxon>Elateridae</taxon>
        <taxon>Agrypninae</taxon>
        <taxon>Pyrophorini</taxon>
        <taxon>Ignelater</taxon>
    </lineage>
</organism>
<dbReference type="Proteomes" id="UP000801492">
    <property type="component" value="Unassembled WGS sequence"/>
</dbReference>
<reference evidence="1" key="1">
    <citation type="submission" date="2019-08" db="EMBL/GenBank/DDBJ databases">
        <title>The genome of the North American firefly Photinus pyralis.</title>
        <authorList>
            <consortium name="Photinus pyralis genome working group"/>
            <person name="Fallon T.R."/>
            <person name="Sander Lower S.E."/>
            <person name="Weng J.-K."/>
        </authorList>
    </citation>
    <scope>NUCLEOTIDE SEQUENCE</scope>
    <source>
        <strain evidence="1">TRF0915ILg1</strain>
        <tissue evidence="1">Whole body</tissue>
    </source>
</reference>
<dbReference type="InterPro" id="IPR032004">
    <property type="entry name" value="DUF4790"/>
</dbReference>
<evidence type="ECO:0000313" key="1">
    <source>
        <dbReference type="EMBL" id="KAF2881120.1"/>
    </source>
</evidence>
<proteinExistence type="predicted"/>
<protein>
    <submittedName>
        <fullName evidence="1">Uncharacterized protein</fullName>
    </submittedName>
</protein>
<dbReference type="OrthoDB" id="7675754at2759"/>